<gene>
    <name evidence="2" type="ORF">SDC9_42263</name>
</gene>
<evidence type="ECO:0000313" key="2">
    <source>
        <dbReference type="EMBL" id="MPL96088.1"/>
    </source>
</evidence>
<dbReference type="PANTHER" id="PTHR39165:SF1">
    <property type="entry name" value="DUF456 DOMAIN-CONTAINING PROTEIN"/>
    <property type="match status" value="1"/>
</dbReference>
<accession>A0A644VXI8</accession>
<name>A0A644VXI8_9ZZZZ</name>
<dbReference type="EMBL" id="VSSQ01000494">
    <property type="protein sequence ID" value="MPL96088.1"/>
    <property type="molecule type" value="Genomic_DNA"/>
</dbReference>
<keyword evidence="1" id="KW-1133">Transmembrane helix</keyword>
<evidence type="ECO:0000256" key="1">
    <source>
        <dbReference type="SAM" id="Phobius"/>
    </source>
</evidence>
<dbReference type="Pfam" id="PF04306">
    <property type="entry name" value="DUF456"/>
    <property type="match status" value="1"/>
</dbReference>
<feature type="transmembrane region" description="Helical" evidence="1">
    <location>
        <begin position="51"/>
        <end position="71"/>
    </location>
</feature>
<keyword evidence="1" id="KW-0812">Transmembrane</keyword>
<reference evidence="2" key="1">
    <citation type="submission" date="2019-08" db="EMBL/GenBank/DDBJ databases">
        <authorList>
            <person name="Kucharzyk K."/>
            <person name="Murdoch R.W."/>
            <person name="Higgins S."/>
            <person name="Loffler F."/>
        </authorList>
    </citation>
    <scope>NUCLEOTIDE SEQUENCE</scope>
</reference>
<feature type="transmembrane region" description="Helical" evidence="1">
    <location>
        <begin position="128"/>
        <end position="153"/>
    </location>
</feature>
<dbReference type="InterPro" id="IPR007403">
    <property type="entry name" value="DUF456"/>
</dbReference>
<dbReference type="AlphaFoldDB" id="A0A644VXI8"/>
<protein>
    <recommendedName>
        <fullName evidence="3">DUF456 domain-containing protein</fullName>
    </recommendedName>
</protein>
<proteinExistence type="predicted"/>
<keyword evidence="1" id="KW-0472">Membrane</keyword>
<feature type="transmembrane region" description="Helical" evidence="1">
    <location>
        <begin position="91"/>
        <end position="116"/>
    </location>
</feature>
<evidence type="ECO:0008006" key="3">
    <source>
        <dbReference type="Google" id="ProtNLM"/>
    </source>
</evidence>
<organism evidence="2">
    <name type="scientific">bioreactor metagenome</name>
    <dbReference type="NCBI Taxonomy" id="1076179"/>
    <lineage>
        <taxon>unclassified sequences</taxon>
        <taxon>metagenomes</taxon>
        <taxon>ecological metagenomes</taxon>
    </lineage>
</organism>
<comment type="caution">
    <text evidence="2">The sequence shown here is derived from an EMBL/GenBank/DDBJ whole genome shotgun (WGS) entry which is preliminary data.</text>
</comment>
<sequence length="159" mass="16813">MDLLLIIIAGLFLLTGFLGSVLPILPGIPLSYLGLILLHLTSTVQFSSRFLIVLGIVVIIVQLLDFIIPVWGTKKTGGSKAGVRGSLIGLFAGFFMGPWGIITGPFVGALLGELLVGKTSQKAIKAALGTFLGLLTGTILKLVLAGIMIYYYVEALVRI</sequence>
<dbReference type="PANTHER" id="PTHR39165">
    <property type="entry name" value="IG HYPOTHETICAL 17883"/>
    <property type="match status" value="1"/>
</dbReference>